<dbReference type="InterPro" id="IPR041677">
    <property type="entry name" value="DNA2/NAM7_AAA_11"/>
</dbReference>
<evidence type="ECO:0000256" key="5">
    <source>
        <dbReference type="SAM" id="Coils"/>
    </source>
</evidence>
<feature type="compositionally biased region" description="Polar residues" evidence="6">
    <location>
        <begin position="1252"/>
        <end position="1273"/>
    </location>
</feature>
<dbReference type="PANTHER" id="PTHR43392:SF2">
    <property type="entry name" value="AAA-TYPE ATPASE FAMILY PROTEIN _ ANKYRIN REPEAT FAMILY PROTEIN"/>
    <property type="match status" value="1"/>
</dbReference>
<dbReference type="InterPro" id="IPR003959">
    <property type="entry name" value="ATPase_AAA_core"/>
</dbReference>
<dbReference type="Pfam" id="PF13086">
    <property type="entry name" value="AAA_11"/>
    <property type="match status" value="1"/>
</dbReference>
<dbReference type="CDD" id="cd06008">
    <property type="entry name" value="NF-X1-zinc-finger"/>
    <property type="match status" value="1"/>
</dbReference>
<dbReference type="InterPro" id="IPR000641">
    <property type="entry name" value="CbxX/CfxQ"/>
</dbReference>
<dbReference type="InterPro" id="IPR003593">
    <property type="entry name" value="AAA+_ATPase"/>
</dbReference>
<dbReference type="CDD" id="cd18808">
    <property type="entry name" value="SF1_C_Upf1"/>
    <property type="match status" value="1"/>
</dbReference>
<dbReference type="Pfam" id="PF17866">
    <property type="entry name" value="AAA_lid_6"/>
    <property type="match status" value="2"/>
</dbReference>
<dbReference type="InterPro" id="IPR050773">
    <property type="entry name" value="CbxX/CfxQ_RuBisCO_ESX"/>
</dbReference>
<dbReference type="FunFam" id="3.40.50.300:FF:000216">
    <property type="entry name" value="Type VII secretion ATPase EccA"/>
    <property type="match status" value="3"/>
</dbReference>
<evidence type="ECO:0000256" key="2">
    <source>
        <dbReference type="ARBA" id="ARBA00022741"/>
    </source>
</evidence>
<name>A0A6A6SPA8_9PLEO</name>
<evidence type="ECO:0000259" key="7">
    <source>
        <dbReference type="SMART" id="SM00382"/>
    </source>
</evidence>
<feature type="region of interest" description="Disordered" evidence="6">
    <location>
        <begin position="2120"/>
        <end position="2202"/>
    </location>
</feature>
<sequence length="2338" mass="261566">MADQEDEAKRLARLTKWFNSMIHGNREMKSAADGKRFLEALCAQEDASKCVECIVAAPVGLNVVAKAFRFNRDSAFLDGPASSVLHYLRHPSLKQLYAGQFLTRVLEHIVQPPTFWNTFTEAYHARILSQDAVHAFAWLLLEILCCRSDDVPDVRLVAERVTHEESLINGSSLEIRSLGQKIKHVLNSTSSDAVDGPGGRHDNDFVDFRKIKILPTADEFASNETPYYRRADAVESVEIGSRGLLQLDNQFRLLREDMLGELRSDFQIATGQKKGRRKLVLSNLRLTGIDCGTSARRKLCSLTFICPDDLPQMDKIKVKGARKKYLDEHKSVMKHQSLGCLISNGTIVAFASVDRNEDLLAESPPTIVLRVTDEASFNKALFASKSAVQFQFVQVDTAVFSYEPILRCLQSMTDLPLEEQLLDLGPGSSEVLSGIQPTDIVNCIRNNWESDLQSILGTTKGVVLDAAQARSLLTGLTKRVSLIQGPPGTGKSFIGALIAKVLHDHTSENFLVMTYTNHALDQFLGDLQNIGIPADSIVRLGSKASPSTRALSISEQKGTYKMDGETYHLIQDQQKQADAYREALSKKVSKFHNMRVTEDALLAYLEFSDDSEYFDAFEVPTSEDGMVSVGRKGKSINKFYLIKRWATGDDAGVFKTLARQQYPGIWSEDAKARSTRLSCWQKEIWQEQISEIGTLMSKYNQCREKIDQLFRGKQRHIIKNKRIIACTTTGAAMYTEELRSASPGIVLVEEAGEILESHILTALTPKTKQLVLIGDHKQLRPKVANYSLTVEQGGGYNLNVSLFERLVHAGVSHTTLSKQHRMRPEISSLVRSLTYPELEDAYSTKGRPPLRGFQDDVIFVSHHHPELNADNIAERRDESSKSSKENMYEADMVLKCVRYLAQQGYNTENLVILTPYLGQLYLLLRTLSSENDPILNDLDSYELVRAGLLTPAAANVSKRNVRISTIDNYQGEESDIVIACLTRSNPVGDIGFMSAPQRVNVLLSRARNGLILIGNADTFMESRKGKDVWVPLMDNLKKDGHIYDGFPVKCEQHPDKVALISQKEDFDSVCPDGGCSEPCGKMLSCGVHVCPHRCHQLQDHSKMECTAIVTSKCSRNHKTSRKCHDKAAVRCRKCEHEDRVKEQRAQRDHRLEQERQARQQAYATRMAQMEEEIEHERRVLKDQGDERDRQHALAQKKEDLARLREKARKPHVDPLNHDKGSSSMSAPIPIPARQDPKIVSSEQDDQGAHSAATPSESADQQSVQEPPANNENLSDWDKSESKDDWEWQKQFDGAENEALDLLMEMIGLESVKEQFLAIKAKVDTVVRQNVSLKGERFGAALLGNPGTGKTTAARLYAKFLVQVGALPGDHFLETTGAALANDGVSACKAHIDTILEKGGGVFFIDEAYQLVSGNSFGGKAVLDFLLAEIENLTGKIVFVLAGYHKNMEAFYAHNPGIPSRIPITMEFQDYNDQELQRILCHYVDKKYKGDMKMEDGMQGLFARIVCRRIGRGRGRDGFGNAREVQNRISHITERQARRLRKERKEGLKPDDYFLSKEDMIGPEPSSVLKNNAAWNRLQKLIGLQSVKQSVQILLDGIQYNYQRELQEKPLVQYSLNKCFIGSPGTGKTSVAKLYGRILADIGMLSNGEVVVKNPADFVGNVLGQSESNTKAILTSTLGKVLIIDEAYMLAGSATSDPYKVAVIDTIVAEVQSTPGEDRCVLLLGYKDQMEEMFRDVNPGLARRFPLESAFVFEDFTDAELQHILDLKLKDVGYNATGQAKTVAMDVLKRARNRPNFGNAGEVDIILDRAKALHQKHLTAGRTKHMDTFEAIDFDPYFDRGERAATNLPKLFEGVVGNDSLIKQFQGYQNTAANMKSLGMDPREQLPFSFLFKGPPGTGKTSTAQKMGKVFYDMGLLAQAKVIECSATDLIGQYVGQTGPKVQKLMEKALGQVLFIDEAYRLAEGGFATEAMDELVDCLTKPKYAQKLVTILAGYEEDMNRLMSINPGLTSRFPESVTFVHMQPATCIELLTKVLAGLKNKKKSPLDLSILEPPSKDLGGQMLDLFGKLSQQKSWANGRDVITLAKSMFGKLLSNSEKLITSLVLTESIVIDTMKSMLAERTKRTEDAGKSRFPGPQLSTPMPMPQLQQLPTLRKSTTSSAMVEAPPQPVVDKEHEQPAPPKQKLEEPPVKSKNLGETDDPLNDIFKAKRDPGVSDAVWEQLERDKHAMVARENEFRRMRDEKRQEEQRIVDLKRAEQQAKDDEEKRRLEAERIQAELERRRNEAILAELDRLREQEKERQKRLRELGPCPMGYQWIKQTGGYRCAGGSHWLADGKLGL</sequence>
<keyword evidence="8" id="KW-0378">Hydrolase</keyword>
<dbReference type="GO" id="GO:0004386">
    <property type="term" value="F:helicase activity"/>
    <property type="evidence" value="ECO:0007669"/>
    <property type="project" value="InterPro"/>
</dbReference>
<dbReference type="EMBL" id="MU004491">
    <property type="protein sequence ID" value="KAF2649460.1"/>
    <property type="molecule type" value="Genomic_DNA"/>
</dbReference>
<keyword evidence="4" id="KW-0067">ATP-binding</keyword>
<dbReference type="SMART" id="SM00382">
    <property type="entry name" value="AAA"/>
    <property type="match status" value="4"/>
</dbReference>
<dbReference type="CDD" id="cd17936">
    <property type="entry name" value="EEXXEc_NFX1"/>
    <property type="match status" value="1"/>
</dbReference>
<evidence type="ECO:0000313" key="8">
    <source>
        <dbReference type="EMBL" id="KAF2649460.1"/>
    </source>
</evidence>
<feature type="coiled-coil region" evidence="5">
    <location>
        <begin position="2228"/>
        <end position="2306"/>
    </location>
</feature>
<comment type="similarity">
    <text evidence="1">Belongs to the CbxX/CfxQ family.</text>
</comment>
<keyword evidence="2" id="KW-0547">Nucleotide-binding</keyword>
<dbReference type="InterPro" id="IPR047187">
    <property type="entry name" value="SF1_C_Upf1"/>
</dbReference>
<feature type="compositionally biased region" description="Basic and acidic residues" evidence="6">
    <location>
        <begin position="1174"/>
        <end position="1220"/>
    </location>
</feature>
<dbReference type="FunFam" id="1.10.8.60:FF:000160">
    <property type="entry name" value="WGS project CABT00000000 data, contig 2.55"/>
    <property type="match status" value="1"/>
</dbReference>
<reference evidence="8" key="1">
    <citation type="journal article" date="2020" name="Stud. Mycol.">
        <title>101 Dothideomycetes genomes: a test case for predicting lifestyles and emergence of pathogens.</title>
        <authorList>
            <person name="Haridas S."/>
            <person name="Albert R."/>
            <person name="Binder M."/>
            <person name="Bloem J."/>
            <person name="Labutti K."/>
            <person name="Salamov A."/>
            <person name="Andreopoulos B."/>
            <person name="Baker S."/>
            <person name="Barry K."/>
            <person name="Bills G."/>
            <person name="Bluhm B."/>
            <person name="Cannon C."/>
            <person name="Castanera R."/>
            <person name="Culley D."/>
            <person name="Daum C."/>
            <person name="Ezra D."/>
            <person name="Gonzalez J."/>
            <person name="Henrissat B."/>
            <person name="Kuo A."/>
            <person name="Liang C."/>
            <person name="Lipzen A."/>
            <person name="Lutzoni F."/>
            <person name="Magnuson J."/>
            <person name="Mondo S."/>
            <person name="Nolan M."/>
            <person name="Ohm R."/>
            <person name="Pangilinan J."/>
            <person name="Park H.-J."/>
            <person name="Ramirez L."/>
            <person name="Alfaro M."/>
            <person name="Sun H."/>
            <person name="Tritt A."/>
            <person name="Yoshinaga Y."/>
            <person name="Zwiers L.-H."/>
            <person name="Turgeon B."/>
            <person name="Goodwin S."/>
            <person name="Spatafora J."/>
            <person name="Crous P."/>
            <person name="Grigoriev I."/>
        </authorList>
    </citation>
    <scope>NUCLEOTIDE SEQUENCE</scope>
    <source>
        <strain evidence="8">CBS 122681</strain>
    </source>
</reference>
<dbReference type="PRINTS" id="PR00819">
    <property type="entry name" value="CBXCFQXSUPER"/>
</dbReference>
<feature type="compositionally biased region" description="Basic and acidic residues" evidence="6">
    <location>
        <begin position="1138"/>
        <end position="1157"/>
    </location>
</feature>
<dbReference type="Gene3D" id="1.10.8.60">
    <property type="match status" value="2"/>
</dbReference>
<dbReference type="GO" id="GO:0005524">
    <property type="term" value="F:ATP binding"/>
    <property type="evidence" value="ECO:0007669"/>
    <property type="project" value="UniProtKB-KW"/>
</dbReference>
<dbReference type="Pfam" id="PF13087">
    <property type="entry name" value="AAA_12"/>
    <property type="match status" value="1"/>
</dbReference>
<keyword evidence="3" id="KW-0347">Helicase</keyword>
<protein>
    <submittedName>
        <fullName evidence="8">P-loop containing nucleoside triphosphate hydrolase protein</fullName>
    </submittedName>
</protein>
<accession>A0A6A6SPA8</accession>
<dbReference type="Pfam" id="PF00004">
    <property type="entry name" value="AAA"/>
    <property type="match status" value="3"/>
</dbReference>
<keyword evidence="5" id="KW-0175">Coiled coil</keyword>
<gene>
    <name evidence="8" type="ORF">K491DRAFT_783333</name>
</gene>
<feature type="compositionally biased region" description="Basic and acidic residues" evidence="6">
    <location>
        <begin position="2120"/>
        <end position="2129"/>
    </location>
</feature>
<dbReference type="PANTHER" id="PTHR43392">
    <property type="entry name" value="AAA-TYPE ATPASE FAMILY PROTEIN / ANKYRIN REPEAT FAMILY PROTEIN"/>
    <property type="match status" value="1"/>
</dbReference>
<dbReference type="Proteomes" id="UP000799324">
    <property type="component" value="Unassembled WGS sequence"/>
</dbReference>
<dbReference type="FunFam" id="1.10.8.60:FF:000159">
    <property type="entry name" value="p-loop containing nucleoside triphosphate hydrolase protein"/>
    <property type="match status" value="1"/>
</dbReference>
<evidence type="ECO:0000256" key="1">
    <source>
        <dbReference type="ARBA" id="ARBA00010378"/>
    </source>
</evidence>
<feature type="domain" description="AAA+ ATPase" evidence="7">
    <location>
        <begin position="1335"/>
        <end position="1515"/>
    </location>
</feature>
<evidence type="ECO:0000256" key="4">
    <source>
        <dbReference type="ARBA" id="ARBA00022840"/>
    </source>
</evidence>
<feature type="compositionally biased region" description="Low complexity" evidence="6">
    <location>
        <begin position="2135"/>
        <end position="2152"/>
    </location>
</feature>
<feature type="compositionally biased region" description="Basic and acidic residues" evidence="6">
    <location>
        <begin position="2170"/>
        <end position="2195"/>
    </location>
</feature>
<dbReference type="InterPro" id="IPR041627">
    <property type="entry name" value="AAA_lid_6"/>
</dbReference>
<evidence type="ECO:0000313" key="9">
    <source>
        <dbReference type="Proteomes" id="UP000799324"/>
    </source>
</evidence>
<dbReference type="GO" id="GO:0016887">
    <property type="term" value="F:ATP hydrolysis activity"/>
    <property type="evidence" value="ECO:0007669"/>
    <property type="project" value="InterPro"/>
</dbReference>
<dbReference type="InterPro" id="IPR041679">
    <property type="entry name" value="DNA2/NAM7-like_C"/>
</dbReference>
<evidence type="ECO:0000256" key="6">
    <source>
        <dbReference type="SAM" id="MobiDB-lite"/>
    </source>
</evidence>
<feature type="compositionally biased region" description="Low complexity" evidence="6">
    <location>
        <begin position="1158"/>
        <end position="1167"/>
    </location>
</feature>
<feature type="compositionally biased region" description="Basic and acidic residues" evidence="6">
    <location>
        <begin position="1275"/>
        <end position="1285"/>
    </location>
</feature>
<dbReference type="SUPFAM" id="SSF52540">
    <property type="entry name" value="P-loop containing nucleoside triphosphate hydrolases"/>
    <property type="match status" value="4"/>
</dbReference>
<dbReference type="CDD" id="cd00009">
    <property type="entry name" value="AAA"/>
    <property type="match status" value="1"/>
</dbReference>
<feature type="domain" description="AAA+ ATPase" evidence="7">
    <location>
        <begin position="1613"/>
        <end position="1756"/>
    </location>
</feature>
<dbReference type="OrthoDB" id="2423195at2759"/>
<dbReference type="Gene3D" id="3.40.50.300">
    <property type="entry name" value="P-loop containing nucleotide triphosphate hydrolases"/>
    <property type="match status" value="6"/>
</dbReference>
<evidence type="ECO:0000256" key="3">
    <source>
        <dbReference type="ARBA" id="ARBA00022806"/>
    </source>
</evidence>
<feature type="domain" description="AAA+ ATPase" evidence="7">
    <location>
        <begin position="477"/>
        <end position="886"/>
    </location>
</feature>
<dbReference type="InterPro" id="IPR027417">
    <property type="entry name" value="P-loop_NTPase"/>
</dbReference>
<keyword evidence="9" id="KW-1185">Reference proteome</keyword>
<organism evidence="8 9">
    <name type="scientific">Lophiostoma macrostomum CBS 122681</name>
    <dbReference type="NCBI Taxonomy" id="1314788"/>
    <lineage>
        <taxon>Eukaryota</taxon>
        <taxon>Fungi</taxon>
        <taxon>Dikarya</taxon>
        <taxon>Ascomycota</taxon>
        <taxon>Pezizomycotina</taxon>
        <taxon>Dothideomycetes</taxon>
        <taxon>Pleosporomycetidae</taxon>
        <taxon>Pleosporales</taxon>
        <taxon>Lophiostomataceae</taxon>
        <taxon>Lophiostoma</taxon>
    </lineage>
</organism>
<feature type="region of interest" description="Disordered" evidence="6">
    <location>
        <begin position="1138"/>
        <end position="1285"/>
    </location>
</feature>
<feature type="domain" description="AAA+ ATPase" evidence="7">
    <location>
        <begin position="1885"/>
        <end position="2283"/>
    </location>
</feature>
<proteinExistence type="inferred from homology"/>
<dbReference type="FunFam" id="3.40.50.300:FF:001660">
    <property type="entry name" value="NF-X1 finger and helicase protein, putative"/>
    <property type="match status" value="1"/>
</dbReference>